<dbReference type="InterPro" id="IPR051088">
    <property type="entry name" value="PTS_Sugar-EIIC/EIIB"/>
</dbReference>
<keyword evidence="2 8" id="KW-0813">Transport</keyword>
<dbReference type="EMBL" id="CACRTV010000017">
    <property type="protein sequence ID" value="VYT75810.1"/>
    <property type="molecule type" value="Genomic_DNA"/>
</dbReference>
<sequence length="442" mass="48616">MLDKLESIFMPLAEKIGKNKYLISIRDGFLLTTPLLIIGSFFLLIANFPINNWTEFWARFFGENWTAYMAKPTSATFDIMAILAVVGIAYSFSRELNVDKLSGAAVAVVSWFILMPYKVTDGSVTLNGIPLDWVGSKGIFIGIITAFLSVHIYAWVIKKGWIIKMPKGVPPAVTQSFAALVPSAVVLGIFFLVNSLLALTPYDNAFNFIFKFLQQPLLVLGNTLGAVLVAMGFQHFFWFFGINGGSIVGSIMQPILTPLSMENLSAFQAGTALPNVINQQFYDLFTTFGGAGSTLSMLIAMIIVCRSQRIKNLSKISVVPALFGINEPVIFGLPIVLNPTILIPFLLTPLINILISYFTMVSGLVPFTSGVSIPWTTPVIISGFLTTGWKGALLQLILVILGVFIYMPFVKMMDKQYKNEELQASESSDDDISLDDLSFEDL</sequence>
<evidence type="ECO:0000256" key="9">
    <source>
        <dbReference type="SAM" id="Phobius"/>
    </source>
</evidence>
<keyword evidence="3 8" id="KW-1003">Cell membrane</keyword>
<dbReference type="GO" id="GO:1901264">
    <property type="term" value="P:carbohydrate derivative transport"/>
    <property type="evidence" value="ECO:0007669"/>
    <property type="project" value="TreeGrafter"/>
</dbReference>
<comment type="subcellular location">
    <subcellularLocation>
        <location evidence="1">Cell membrane</location>
        <topology evidence="1">Multi-pass membrane protein</topology>
    </subcellularLocation>
</comment>
<feature type="transmembrane region" description="Helical" evidence="9">
    <location>
        <begin position="284"/>
        <end position="304"/>
    </location>
</feature>
<feature type="transmembrane region" description="Helical" evidence="9">
    <location>
        <begin position="68"/>
        <end position="89"/>
    </location>
</feature>
<evidence type="ECO:0000259" key="10">
    <source>
        <dbReference type="PROSITE" id="PS51105"/>
    </source>
</evidence>
<dbReference type="GO" id="GO:0005886">
    <property type="term" value="C:plasma membrane"/>
    <property type="evidence" value="ECO:0007669"/>
    <property type="project" value="UniProtKB-SubCell"/>
</dbReference>
<keyword evidence="7 8" id="KW-0472">Membrane</keyword>
<feature type="transmembrane region" description="Helical" evidence="9">
    <location>
        <begin position="101"/>
        <end position="119"/>
    </location>
</feature>
<evidence type="ECO:0000313" key="11">
    <source>
        <dbReference type="EMBL" id="VYT75810.1"/>
    </source>
</evidence>
<feature type="transmembrane region" description="Helical" evidence="9">
    <location>
        <begin position="392"/>
        <end position="410"/>
    </location>
</feature>
<name>A0A6N2ZDD3_9CLOT</name>
<dbReference type="NCBIfam" id="TIGR00410">
    <property type="entry name" value="lacE"/>
    <property type="match status" value="1"/>
</dbReference>
<proteinExistence type="predicted"/>
<feature type="transmembrane region" description="Helical" evidence="9">
    <location>
        <begin position="139"/>
        <end position="156"/>
    </location>
</feature>
<dbReference type="AlphaFoldDB" id="A0A6N2ZDD3"/>
<organism evidence="11">
    <name type="scientific">Clostridium paraputrificum</name>
    <dbReference type="NCBI Taxonomy" id="29363"/>
    <lineage>
        <taxon>Bacteria</taxon>
        <taxon>Bacillati</taxon>
        <taxon>Bacillota</taxon>
        <taxon>Clostridia</taxon>
        <taxon>Eubacteriales</taxon>
        <taxon>Clostridiaceae</taxon>
        <taxon>Clostridium</taxon>
    </lineage>
</organism>
<keyword evidence="5 9" id="KW-0812">Transmembrane</keyword>
<reference evidence="11" key="1">
    <citation type="submission" date="2019-11" db="EMBL/GenBank/DDBJ databases">
        <authorList>
            <person name="Feng L."/>
        </authorList>
    </citation>
    <scope>NUCLEOTIDE SEQUENCE</scope>
    <source>
        <strain evidence="11">CParaputrificumLFYP93</strain>
    </source>
</reference>
<dbReference type="GO" id="GO:0009401">
    <property type="term" value="P:phosphoenolpyruvate-dependent sugar phosphotransferase system"/>
    <property type="evidence" value="ECO:0007669"/>
    <property type="project" value="InterPro"/>
</dbReference>
<evidence type="ECO:0000256" key="1">
    <source>
        <dbReference type="ARBA" id="ARBA00004651"/>
    </source>
</evidence>
<keyword evidence="6 9" id="KW-1133">Transmembrane helix</keyword>
<evidence type="ECO:0000256" key="6">
    <source>
        <dbReference type="ARBA" id="ARBA00022989"/>
    </source>
</evidence>
<dbReference type="InterPro" id="IPR004501">
    <property type="entry name" value="PTS_EIIC_3"/>
</dbReference>
<accession>A0A6N2ZDD3</accession>
<dbReference type="NCBIfam" id="TIGR00359">
    <property type="entry name" value="cello_pts_IIC"/>
    <property type="match status" value="1"/>
</dbReference>
<dbReference type="GO" id="GO:0008982">
    <property type="term" value="F:protein-N(PI)-phosphohistidine-sugar phosphotransferase activity"/>
    <property type="evidence" value="ECO:0007669"/>
    <property type="project" value="UniProtKB-UniRule"/>
</dbReference>
<dbReference type="PANTHER" id="PTHR33989:SF11">
    <property type="entry name" value="LICHENAN PERMEASE IIC COMPONENT"/>
    <property type="match status" value="1"/>
</dbReference>
<dbReference type="PIRSF" id="PIRSF006351">
    <property type="entry name" value="PTS_EIIC-Cellobiose"/>
    <property type="match status" value="1"/>
</dbReference>
<protein>
    <recommendedName>
        <fullName evidence="8">Permease IIC component</fullName>
    </recommendedName>
</protein>
<feature type="domain" description="PTS EIIC type-3" evidence="10">
    <location>
        <begin position="5"/>
        <end position="409"/>
    </location>
</feature>
<dbReference type="PANTHER" id="PTHR33989">
    <property type="match status" value="1"/>
</dbReference>
<feature type="transmembrane region" description="Helical" evidence="9">
    <location>
        <begin position="28"/>
        <end position="48"/>
    </location>
</feature>
<dbReference type="InterPro" id="IPR004796">
    <property type="entry name" value="PTS_IIC_cello"/>
</dbReference>
<feature type="transmembrane region" description="Helical" evidence="9">
    <location>
        <begin position="177"/>
        <end position="202"/>
    </location>
</feature>
<evidence type="ECO:0000256" key="8">
    <source>
        <dbReference type="PIRNR" id="PIRNR006351"/>
    </source>
</evidence>
<evidence type="ECO:0000256" key="5">
    <source>
        <dbReference type="ARBA" id="ARBA00022692"/>
    </source>
</evidence>
<dbReference type="RefSeq" id="WP_156558983.1">
    <property type="nucleotide sequence ID" value="NZ_CACRTV010000017.1"/>
</dbReference>
<evidence type="ECO:0000256" key="2">
    <source>
        <dbReference type="ARBA" id="ARBA00022448"/>
    </source>
</evidence>
<evidence type="ECO:0000256" key="3">
    <source>
        <dbReference type="ARBA" id="ARBA00022475"/>
    </source>
</evidence>
<evidence type="ECO:0000256" key="7">
    <source>
        <dbReference type="ARBA" id="ARBA00023136"/>
    </source>
</evidence>
<dbReference type="Pfam" id="PF02378">
    <property type="entry name" value="PTS_EIIC"/>
    <property type="match status" value="1"/>
</dbReference>
<evidence type="ECO:0000256" key="4">
    <source>
        <dbReference type="ARBA" id="ARBA00022597"/>
    </source>
</evidence>
<keyword evidence="4 8" id="KW-0762">Sugar transport</keyword>
<gene>
    <name evidence="11" type="primary">licC_1</name>
    <name evidence="11" type="ORF">CPLFYP93_00523</name>
</gene>
<dbReference type="PROSITE" id="PS51105">
    <property type="entry name" value="PTS_EIIC_TYPE_3"/>
    <property type="match status" value="1"/>
</dbReference>
<dbReference type="InterPro" id="IPR003352">
    <property type="entry name" value="PTS_EIIC"/>
</dbReference>
<comment type="function">
    <text evidence="8">The phosphoenolpyruvate-dependent sugar phosphotransferase system (PTS), a major carbohydrate active -transport system, catalyzes the phosphorylation of incoming sugar substrates concomitant with their translocation across the cell membrane.</text>
</comment>